<dbReference type="Proteomes" id="UP001345013">
    <property type="component" value="Unassembled WGS sequence"/>
</dbReference>
<name>A0ABR0KK10_9EURO</name>
<dbReference type="EMBL" id="JAVRRG010000012">
    <property type="protein sequence ID" value="KAK5098932.1"/>
    <property type="molecule type" value="Genomic_DNA"/>
</dbReference>
<evidence type="ECO:0008006" key="5">
    <source>
        <dbReference type="Google" id="ProtNLM"/>
    </source>
</evidence>
<feature type="transmembrane region" description="Helical" evidence="2">
    <location>
        <begin position="273"/>
        <end position="299"/>
    </location>
</feature>
<keyword evidence="2" id="KW-0812">Transmembrane</keyword>
<gene>
    <name evidence="3" type="ORF">LTR24_001560</name>
</gene>
<feature type="region of interest" description="Disordered" evidence="1">
    <location>
        <begin position="224"/>
        <end position="250"/>
    </location>
</feature>
<proteinExistence type="predicted"/>
<accession>A0ABR0KK10</accession>
<evidence type="ECO:0000256" key="1">
    <source>
        <dbReference type="SAM" id="MobiDB-lite"/>
    </source>
</evidence>
<evidence type="ECO:0000313" key="4">
    <source>
        <dbReference type="Proteomes" id="UP001345013"/>
    </source>
</evidence>
<feature type="compositionally biased region" description="Basic and acidic residues" evidence="1">
    <location>
        <begin position="241"/>
        <end position="250"/>
    </location>
</feature>
<keyword evidence="4" id="KW-1185">Reference proteome</keyword>
<keyword evidence="2" id="KW-0472">Membrane</keyword>
<keyword evidence="2" id="KW-1133">Transmembrane helix</keyword>
<sequence length="414" mass="46346">MARNKAFRPERDPFADIEQVSKSVVHGPLSFLNPTIAHLELELEEHAPEPWSSENEITKEKAQPESHARFLWRSRDNRKGRHPLLVTKDDAGEVITPRPTSHSSEVLKTVSKMFTHYPIWDISWQIAYIFTWGSIVWCINGFFAFLPFVRPSANFKGEVLDGGGITAFVGACLFFEIGSILLMFEAVNENRTGCFGWAVEKLIEEESGRGRLQLQPNLEHCTHHHPNKKNLFGKSAVSDKSNTRSTDELRDNGKTWQWFPTRNALKTHYFHELGFIASFSQFCGATIFSIAGITALPGINNNMSQPLADGIYWAPQIIGGSGFIISGTLYMLETQKNWYTPAFHVLGWHIAFWNLIGGIGFTLCGALGPVAGNHGAQYQAALSTFWGSFTFLIGSVLQLYESLQKHPVEVEKGA</sequence>
<organism evidence="3 4">
    <name type="scientific">Lithohypha guttulata</name>
    <dbReference type="NCBI Taxonomy" id="1690604"/>
    <lineage>
        <taxon>Eukaryota</taxon>
        <taxon>Fungi</taxon>
        <taxon>Dikarya</taxon>
        <taxon>Ascomycota</taxon>
        <taxon>Pezizomycotina</taxon>
        <taxon>Eurotiomycetes</taxon>
        <taxon>Chaetothyriomycetidae</taxon>
        <taxon>Chaetothyriales</taxon>
        <taxon>Trichomeriaceae</taxon>
        <taxon>Lithohypha</taxon>
    </lineage>
</organism>
<evidence type="ECO:0000256" key="2">
    <source>
        <dbReference type="SAM" id="Phobius"/>
    </source>
</evidence>
<feature type="transmembrane region" description="Helical" evidence="2">
    <location>
        <begin position="165"/>
        <end position="184"/>
    </location>
</feature>
<reference evidence="3 4" key="1">
    <citation type="submission" date="2023-08" db="EMBL/GenBank/DDBJ databases">
        <title>Black Yeasts Isolated from many extreme environments.</title>
        <authorList>
            <person name="Coleine C."/>
            <person name="Stajich J.E."/>
            <person name="Selbmann L."/>
        </authorList>
    </citation>
    <scope>NUCLEOTIDE SEQUENCE [LARGE SCALE GENOMIC DNA]</scope>
    <source>
        <strain evidence="3 4">CCFEE 5885</strain>
    </source>
</reference>
<evidence type="ECO:0000313" key="3">
    <source>
        <dbReference type="EMBL" id="KAK5098932.1"/>
    </source>
</evidence>
<feature type="transmembrane region" description="Helical" evidence="2">
    <location>
        <begin position="311"/>
        <end position="333"/>
    </location>
</feature>
<comment type="caution">
    <text evidence="3">The sequence shown here is derived from an EMBL/GenBank/DDBJ whole genome shotgun (WGS) entry which is preliminary data.</text>
</comment>
<protein>
    <recommendedName>
        <fullName evidence="5">Integral membrane protein</fullName>
    </recommendedName>
</protein>
<feature type="transmembrane region" description="Helical" evidence="2">
    <location>
        <begin position="122"/>
        <end position="145"/>
    </location>
</feature>
<feature type="transmembrane region" description="Helical" evidence="2">
    <location>
        <begin position="380"/>
        <end position="400"/>
    </location>
</feature>
<feature type="transmembrane region" description="Helical" evidence="2">
    <location>
        <begin position="345"/>
        <end position="368"/>
    </location>
</feature>